<dbReference type="AlphaFoldDB" id="A0A9Q5BWZ5"/>
<evidence type="ECO:0000256" key="1">
    <source>
        <dbReference type="SAM" id="MobiDB-lite"/>
    </source>
</evidence>
<feature type="compositionally biased region" description="Polar residues" evidence="1">
    <location>
        <begin position="1"/>
        <end position="13"/>
    </location>
</feature>
<keyword evidence="2" id="KW-0472">Membrane</keyword>
<accession>A0A9Q5BWZ5</accession>
<proteinExistence type="predicted"/>
<feature type="transmembrane region" description="Helical" evidence="2">
    <location>
        <begin position="47"/>
        <end position="66"/>
    </location>
</feature>
<feature type="transmembrane region" description="Helical" evidence="2">
    <location>
        <begin position="136"/>
        <end position="162"/>
    </location>
</feature>
<organism evidence="3 4">
    <name type="scientific">Lactobacillus helveticus</name>
    <name type="common">Lactobacillus suntoryeus</name>
    <dbReference type="NCBI Taxonomy" id="1587"/>
    <lineage>
        <taxon>Bacteria</taxon>
        <taxon>Bacillati</taxon>
        <taxon>Bacillota</taxon>
        <taxon>Bacilli</taxon>
        <taxon>Lactobacillales</taxon>
        <taxon>Lactobacillaceae</taxon>
        <taxon>Lactobacillus</taxon>
    </lineage>
</organism>
<dbReference type="RefSeq" id="WP_014562963.1">
    <property type="nucleotide sequence ID" value="NZ_CP150826.1"/>
</dbReference>
<protein>
    <submittedName>
        <fullName evidence="3">Uncharacterized protein</fullName>
    </submittedName>
</protein>
<comment type="caution">
    <text evidence="3">The sequence shown here is derived from an EMBL/GenBank/DDBJ whole genome shotgun (WGS) entry which is preliminary data.</text>
</comment>
<evidence type="ECO:0000256" key="2">
    <source>
        <dbReference type="SAM" id="Phobius"/>
    </source>
</evidence>
<keyword evidence="2" id="KW-1133">Transmembrane helix</keyword>
<reference evidence="3" key="1">
    <citation type="submission" date="2019-09" db="EMBL/GenBank/DDBJ databases">
        <title>Comparative genomic analysis of Lactobacillus helveticus.</title>
        <authorList>
            <person name="Zhang H."/>
            <person name="Chen Y."/>
            <person name="Zhong Z."/>
        </authorList>
    </citation>
    <scope>NUCLEOTIDE SEQUENCE</scope>
    <source>
        <strain evidence="3">IMAU50013</strain>
    </source>
</reference>
<name>A0A9Q5BWZ5_LACHE</name>
<feature type="transmembrane region" description="Helical" evidence="2">
    <location>
        <begin position="78"/>
        <end position="99"/>
    </location>
</feature>
<feature type="region of interest" description="Disordered" evidence="1">
    <location>
        <begin position="1"/>
        <end position="20"/>
    </location>
</feature>
<evidence type="ECO:0000313" key="3">
    <source>
        <dbReference type="EMBL" id="NRN91976.1"/>
    </source>
</evidence>
<dbReference type="EMBL" id="WCGB01000034">
    <property type="protein sequence ID" value="NRN91976.1"/>
    <property type="molecule type" value="Genomic_DNA"/>
</dbReference>
<keyword evidence="2" id="KW-0812">Transmembrane</keyword>
<gene>
    <name evidence="3" type="ORF">IMAU50013_01523</name>
</gene>
<sequence length="163" mass="18382">MKNGTPSFNTNAKQDSEKREVELPKLTDDQINDYLSVTAKAAKFKSVGLTLGGIGLALFFAIMGFYESIHYTIFPSTAIITTLITWAISVGFFIYGFLLTRDFYQIKRKQFTLTNEQPKQIQNKQKNFHDKNNKRIIAGVVLCILAIIPPLAVIALFTIPFLK</sequence>
<dbReference type="Proteomes" id="UP000601587">
    <property type="component" value="Unassembled WGS sequence"/>
</dbReference>
<evidence type="ECO:0000313" key="4">
    <source>
        <dbReference type="Proteomes" id="UP000601587"/>
    </source>
</evidence>